<dbReference type="InterPro" id="IPR052906">
    <property type="entry name" value="Type_IV_Methyl-Rstrct_Enzyme"/>
</dbReference>
<gene>
    <name evidence="4" type="ORF">GCM10008932_07180</name>
</gene>
<dbReference type="InterPro" id="IPR011335">
    <property type="entry name" value="Restrct_endonuc-II-like"/>
</dbReference>
<feature type="domain" description="Restriction system protein Mrr-like N-terminal" evidence="3">
    <location>
        <begin position="18"/>
        <end position="105"/>
    </location>
</feature>
<proteinExistence type="predicted"/>
<organism evidence="4 5">
    <name type="scientific">Alkalibacterium iburiense</name>
    <dbReference type="NCBI Taxonomy" id="290589"/>
    <lineage>
        <taxon>Bacteria</taxon>
        <taxon>Bacillati</taxon>
        <taxon>Bacillota</taxon>
        <taxon>Bacilli</taxon>
        <taxon>Lactobacillales</taxon>
        <taxon>Carnobacteriaceae</taxon>
        <taxon>Alkalibacterium</taxon>
    </lineage>
</organism>
<dbReference type="Pfam" id="PF14338">
    <property type="entry name" value="Mrr_N"/>
    <property type="match status" value="1"/>
</dbReference>
<keyword evidence="4" id="KW-0255">Endonuclease</keyword>
<reference evidence="5" key="1">
    <citation type="journal article" date="2019" name="Int. J. Syst. Evol. Microbiol.">
        <title>The Global Catalogue of Microorganisms (GCM) 10K type strain sequencing project: providing services to taxonomists for standard genome sequencing and annotation.</title>
        <authorList>
            <consortium name="The Broad Institute Genomics Platform"/>
            <consortium name="The Broad Institute Genome Sequencing Center for Infectious Disease"/>
            <person name="Wu L."/>
            <person name="Ma J."/>
        </authorList>
    </citation>
    <scope>NUCLEOTIDE SEQUENCE [LARGE SCALE GENOMIC DNA]</scope>
    <source>
        <strain evidence="5">JCM 12662</strain>
    </source>
</reference>
<name>A0ABP3GWT6_9LACT</name>
<dbReference type="InterPro" id="IPR011856">
    <property type="entry name" value="tRNA_endonuc-like_dom_sf"/>
</dbReference>
<dbReference type="EMBL" id="BAAACW010000042">
    <property type="protein sequence ID" value="GAA0356803.1"/>
    <property type="molecule type" value="Genomic_DNA"/>
</dbReference>
<dbReference type="SUPFAM" id="SSF52980">
    <property type="entry name" value="Restriction endonuclease-like"/>
    <property type="match status" value="1"/>
</dbReference>
<keyword evidence="5" id="KW-1185">Reference proteome</keyword>
<dbReference type="RefSeq" id="WP_343754097.1">
    <property type="nucleotide sequence ID" value="NZ_BAAACW010000042.1"/>
</dbReference>
<dbReference type="InterPro" id="IPR025745">
    <property type="entry name" value="Mrr-like_N_dom"/>
</dbReference>
<evidence type="ECO:0000313" key="5">
    <source>
        <dbReference type="Proteomes" id="UP001501166"/>
    </source>
</evidence>
<dbReference type="Gene3D" id="3.40.1350.10">
    <property type="match status" value="1"/>
</dbReference>
<accession>A0ABP3GWT6</accession>
<dbReference type="GO" id="GO:0004519">
    <property type="term" value="F:endonuclease activity"/>
    <property type="evidence" value="ECO:0007669"/>
    <property type="project" value="UniProtKB-KW"/>
</dbReference>
<dbReference type="InterPro" id="IPR007560">
    <property type="entry name" value="Restrct_endonuc_IV_Mrr"/>
</dbReference>
<dbReference type="Proteomes" id="UP001501166">
    <property type="component" value="Unassembled WGS sequence"/>
</dbReference>
<keyword evidence="1" id="KW-0378">Hydrolase</keyword>
<dbReference type="PANTHER" id="PTHR30015">
    <property type="entry name" value="MRR RESTRICTION SYSTEM PROTEIN"/>
    <property type="match status" value="1"/>
</dbReference>
<sequence>MNKDWKNLKLSSSGLPTWDSFIPYILEVLKNGEETTRGVIVKRVLEFLDVPQKLRSQEYSNNESSQSVLYNRIGFALADLYKANAITRPKRAVYQITEKGNRLLKSYGDKLTADVLQEQPEYIAYMEELKLRSKRSEDKSEDSMEDNISITSLDNEENHQEVVEKLINKRNNEVEIELLNKLRETDPIFFEKLVVKLLDMMGYSGKNGNVQVTTQSNDGGIDGIINQDPLGTSTVYLQVKRYAEKNVIGRPAIQGFYGALASVNADRGVFITTSSFSKGALEFAKNQGIVLIDGIQLTELMIEYKVGVEPAQEYVVYQINYDDFESEE</sequence>
<evidence type="ECO:0000259" key="3">
    <source>
        <dbReference type="Pfam" id="PF14338"/>
    </source>
</evidence>
<dbReference type="PANTHER" id="PTHR30015:SF7">
    <property type="entry name" value="TYPE IV METHYL-DIRECTED RESTRICTION ENZYME ECOKMRR"/>
    <property type="match status" value="1"/>
</dbReference>
<keyword evidence="4" id="KW-0540">Nuclease</keyword>
<evidence type="ECO:0000256" key="1">
    <source>
        <dbReference type="ARBA" id="ARBA00022801"/>
    </source>
</evidence>
<dbReference type="Pfam" id="PF04471">
    <property type="entry name" value="Mrr_cat"/>
    <property type="match status" value="1"/>
</dbReference>
<protein>
    <submittedName>
        <fullName evidence="4">Restriction endonuclease</fullName>
    </submittedName>
</protein>
<evidence type="ECO:0000313" key="4">
    <source>
        <dbReference type="EMBL" id="GAA0356803.1"/>
    </source>
</evidence>
<feature type="domain" description="Restriction endonuclease type IV Mrr" evidence="2">
    <location>
        <begin position="182"/>
        <end position="301"/>
    </location>
</feature>
<evidence type="ECO:0000259" key="2">
    <source>
        <dbReference type="Pfam" id="PF04471"/>
    </source>
</evidence>
<comment type="caution">
    <text evidence="4">The sequence shown here is derived from an EMBL/GenBank/DDBJ whole genome shotgun (WGS) entry which is preliminary data.</text>
</comment>